<comment type="caution">
    <text evidence="3">The sequence shown here is derived from an EMBL/GenBank/DDBJ whole genome shotgun (WGS) entry which is preliminary data.</text>
</comment>
<dbReference type="Pfam" id="PF03401">
    <property type="entry name" value="TctC"/>
    <property type="match status" value="1"/>
</dbReference>
<dbReference type="EMBL" id="JACCEM010000001">
    <property type="protein sequence ID" value="NYT47821.1"/>
    <property type="molecule type" value="Genomic_DNA"/>
</dbReference>
<evidence type="ECO:0000256" key="2">
    <source>
        <dbReference type="SAM" id="MobiDB-lite"/>
    </source>
</evidence>
<accession>A0A853FYW8</accession>
<dbReference type="Gene3D" id="3.40.190.150">
    <property type="entry name" value="Bordetella uptake gene, domain 1"/>
    <property type="match status" value="1"/>
</dbReference>
<dbReference type="InterPro" id="IPR005064">
    <property type="entry name" value="BUG"/>
</dbReference>
<sequence length="150" mass="15991">MVENHSGGGGSIAAQATAAAKPDGYTVLVAPIAVGAITPHLRKLPYAPLTEFAPVAQLSRFDAVVSSSSRHAGSRRRHLVRRLRAHGHAPGPHRRPGQADQGTQHQARLSAAPASKKIILAFKEFEADDSHPGTWMGGILTEFSLFTLLY</sequence>
<dbReference type="Proteomes" id="UP000559809">
    <property type="component" value="Unassembled WGS sequence"/>
</dbReference>
<dbReference type="PANTHER" id="PTHR42928:SF5">
    <property type="entry name" value="BLR1237 PROTEIN"/>
    <property type="match status" value="1"/>
</dbReference>
<feature type="compositionally biased region" description="Basic residues" evidence="2">
    <location>
        <begin position="86"/>
        <end position="96"/>
    </location>
</feature>
<protein>
    <submittedName>
        <fullName evidence="3">Uncharacterized protein</fullName>
    </submittedName>
</protein>
<comment type="similarity">
    <text evidence="1">Belongs to the UPF0065 (bug) family.</text>
</comment>
<evidence type="ECO:0000313" key="4">
    <source>
        <dbReference type="Proteomes" id="UP000559809"/>
    </source>
</evidence>
<reference evidence="3 4" key="1">
    <citation type="submission" date="2020-07" db="EMBL/GenBank/DDBJ databases">
        <title>Taxonomic revisions and descriptions of new bacterial species based on genomic comparisons in the high-G+C-content subgroup of the family Alcaligenaceae.</title>
        <authorList>
            <person name="Szabo A."/>
            <person name="Felfoldi T."/>
        </authorList>
    </citation>
    <scope>NUCLEOTIDE SEQUENCE [LARGE SCALE GENOMIC DNA]</scope>
    <source>
        <strain evidence="3 4">LMG 24012</strain>
    </source>
</reference>
<keyword evidence="4" id="KW-1185">Reference proteome</keyword>
<organism evidence="3 4">
    <name type="scientific">Parapusillimonas granuli</name>
    <dbReference type="NCBI Taxonomy" id="380911"/>
    <lineage>
        <taxon>Bacteria</taxon>
        <taxon>Pseudomonadati</taxon>
        <taxon>Pseudomonadota</taxon>
        <taxon>Betaproteobacteria</taxon>
        <taxon>Burkholderiales</taxon>
        <taxon>Alcaligenaceae</taxon>
        <taxon>Parapusillimonas</taxon>
    </lineage>
</organism>
<dbReference type="AlphaFoldDB" id="A0A853FYW8"/>
<dbReference type="PANTHER" id="PTHR42928">
    <property type="entry name" value="TRICARBOXYLATE-BINDING PROTEIN"/>
    <property type="match status" value="1"/>
</dbReference>
<name>A0A853FYW8_9BURK</name>
<proteinExistence type="inferred from homology"/>
<feature type="region of interest" description="Disordered" evidence="2">
    <location>
        <begin position="86"/>
        <end position="108"/>
    </location>
</feature>
<gene>
    <name evidence="3" type="ORF">H0A72_00705</name>
</gene>
<dbReference type="InterPro" id="IPR042100">
    <property type="entry name" value="Bug_dom1"/>
</dbReference>
<evidence type="ECO:0000313" key="3">
    <source>
        <dbReference type="EMBL" id="NYT47821.1"/>
    </source>
</evidence>
<evidence type="ECO:0000256" key="1">
    <source>
        <dbReference type="ARBA" id="ARBA00006987"/>
    </source>
</evidence>